<evidence type="ECO:0000313" key="2">
    <source>
        <dbReference type="Proteomes" id="UP000017175"/>
    </source>
</evidence>
<organism evidence="1 2">
    <name type="scientific">Pseudomonas fluorescens NCIMB 11764</name>
    <dbReference type="NCBI Taxonomy" id="1221522"/>
    <lineage>
        <taxon>Bacteria</taxon>
        <taxon>Pseudomonadati</taxon>
        <taxon>Pseudomonadota</taxon>
        <taxon>Gammaproteobacteria</taxon>
        <taxon>Pseudomonadales</taxon>
        <taxon>Pseudomonadaceae</taxon>
        <taxon>Pseudomonas</taxon>
    </lineage>
</organism>
<proteinExistence type="predicted"/>
<reference evidence="1 2" key="1">
    <citation type="journal article" date="2012" name="J. Bacteriol.">
        <title>Draft genome sequence of the cyanide-utilizing bacterium Pseudomonas fluorescens strain NCIMB 11764.</title>
        <authorList>
            <person name="Vilo C.A."/>
            <person name="Benedik M.J."/>
            <person name="Kunz D.A."/>
            <person name="Dong Q."/>
        </authorList>
    </citation>
    <scope>NUCLEOTIDE SEQUENCE [LARGE SCALE GENOMIC DNA]</scope>
    <source>
        <strain evidence="1 2">NCIMB 11764</strain>
    </source>
</reference>
<name>A0A0K1QQD0_PSEFL</name>
<gene>
    <name evidence="1" type="ORF">B723_16745</name>
</gene>
<dbReference type="InterPro" id="IPR025563">
    <property type="entry name" value="DUF4286"/>
</dbReference>
<dbReference type="SUPFAM" id="SSF54909">
    <property type="entry name" value="Dimeric alpha+beta barrel"/>
    <property type="match status" value="1"/>
</dbReference>
<dbReference type="Gene3D" id="3.30.70.100">
    <property type="match status" value="1"/>
</dbReference>
<dbReference type="Pfam" id="PF14114">
    <property type="entry name" value="DUF4286"/>
    <property type="match status" value="1"/>
</dbReference>
<protein>
    <submittedName>
        <fullName evidence="1">Ethyl tert-butyl ether degradation protein EthD</fullName>
    </submittedName>
</protein>
<dbReference type="OrthoDB" id="3034735at2"/>
<dbReference type="Proteomes" id="UP000017175">
    <property type="component" value="Chromosome"/>
</dbReference>
<dbReference type="InterPro" id="IPR011008">
    <property type="entry name" value="Dimeric_a/b-barrel"/>
</dbReference>
<dbReference type="RefSeq" id="WP_017337777.1">
    <property type="nucleotide sequence ID" value="NZ_CP010945.1"/>
</dbReference>
<sequence>MNDQSVIWTVGINCSAEDEDKFNVWYDDVHVPMLMQGDCVRKVSRFKLAEETYHVGVTTQPCPTYLTIYEFDSQEKFEDWMKSPSRIEAGEDKTKTWGDKVYDVQWATRYDLTNTWNG</sequence>
<dbReference type="AlphaFoldDB" id="A0A0K1QQD0"/>
<accession>A0A0K1QQD0</accession>
<dbReference type="EMBL" id="CP010945">
    <property type="protein sequence ID" value="AKV07969.1"/>
    <property type="molecule type" value="Genomic_DNA"/>
</dbReference>
<evidence type="ECO:0000313" key="1">
    <source>
        <dbReference type="EMBL" id="AKV07969.1"/>
    </source>
</evidence>